<evidence type="ECO:0000313" key="2">
    <source>
        <dbReference type="Proteomes" id="UP000287609"/>
    </source>
</evidence>
<sequence length="32" mass="3844">MWVSEPRHTATGFQRSNRVLYSQENIEIPPNW</sequence>
<name>A0A430FQQ9_9BIFI</name>
<dbReference type="Proteomes" id="UP000287609">
    <property type="component" value="Unassembled WGS sequence"/>
</dbReference>
<reference evidence="1 2" key="1">
    <citation type="submission" date="2018-09" db="EMBL/GenBank/DDBJ databases">
        <title>Characterization of the phylogenetic diversity of five novel species belonging to the genus Bifidobacterium.</title>
        <authorList>
            <person name="Lugli G.A."/>
            <person name="Duranti S."/>
            <person name="Milani C."/>
        </authorList>
    </citation>
    <scope>NUCLEOTIDE SEQUENCE [LARGE SCALE GENOMIC DNA]</scope>
    <source>
        <strain evidence="1 2">2036B</strain>
    </source>
</reference>
<evidence type="ECO:0000313" key="1">
    <source>
        <dbReference type="EMBL" id="RSX55182.1"/>
    </source>
</evidence>
<keyword evidence="2" id="KW-1185">Reference proteome</keyword>
<gene>
    <name evidence="1" type="ORF">D2E26_1236</name>
</gene>
<accession>A0A430FQQ9</accession>
<comment type="caution">
    <text evidence="1">The sequence shown here is derived from an EMBL/GenBank/DDBJ whole genome shotgun (WGS) entry which is preliminary data.</text>
</comment>
<protein>
    <submittedName>
        <fullName evidence="1">Uncharacterized protein</fullName>
    </submittedName>
</protein>
<dbReference type="AlphaFoldDB" id="A0A430FQQ9"/>
<proteinExistence type="predicted"/>
<dbReference type="EMBL" id="QXGM01000002">
    <property type="protein sequence ID" value="RSX55182.1"/>
    <property type="molecule type" value="Genomic_DNA"/>
</dbReference>
<organism evidence="1 2">
    <name type="scientific">Bifidobacterium dolichotidis</name>
    <dbReference type="NCBI Taxonomy" id="2306976"/>
    <lineage>
        <taxon>Bacteria</taxon>
        <taxon>Bacillati</taxon>
        <taxon>Actinomycetota</taxon>
        <taxon>Actinomycetes</taxon>
        <taxon>Bifidobacteriales</taxon>
        <taxon>Bifidobacteriaceae</taxon>
        <taxon>Bifidobacterium</taxon>
    </lineage>
</organism>